<dbReference type="SUPFAM" id="SSF53474">
    <property type="entry name" value="alpha/beta-Hydrolases"/>
    <property type="match status" value="1"/>
</dbReference>
<dbReference type="PANTHER" id="PTHR48098:SF6">
    <property type="entry name" value="FERRI-BACILLIBACTIN ESTERASE BESA"/>
    <property type="match status" value="1"/>
</dbReference>
<dbReference type="Pfam" id="PF00756">
    <property type="entry name" value="Esterase"/>
    <property type="match status" value="1"/>
</dbReference>
<dbReference type="STRING" id="543728.Vapar_6228"/>
<dbReference type="ESTHER" id="varps-c5d1m4">
    <property type="family name" value="A85-IroE-IroD-Fes-Yiel"/>
</dbReference>
<dbReference type="InterPro" id="IPR050583">
    <property type="entry name" value="Mycobacterial_A85_antigen"/>
</dbReference>
<dbReference type="PANTHER" id="PTHR48098">
    <property type="entry name" value="ENTEROCHELIN ESTERASE-RELATED"/>
    <property type="match status" value="1"/>
</dbReference>
<dbReference type="AlphaFoldDB" id="C5D1M4"/>
<dbReference type="Gene3D" id="3.40.50.1820">
    <property type="entry name" value="alpha/beta hydrolase"/>
    <property type="match status" value="1"/>
</dbReference>
<gene>
    <name evidence="1" type="ordered locus">Vapar_6228</name>
</gene>
<dbReference type="InterPro" id="IPR000801">
    <property type="entry name" value="Esterase-like"/>
</dbReference>
<organism evidence="1">
    <name type="scientific">Variovorax paradoxus (strain S110)</name>
    <dbReference type="NCBI Taxonomy" id="543728"/>
    <lineage>
        <taxon>Bacteria</taxon>
        <taxon>Pseudomonadati</taxon>
        <taxon>Pseudomonadota</taxon>
        <taxon>Betaproteobacteria</taxon>
        <taxon>Burkholderiales</taxon>
        <taxon>Comamonadaceae</taxon>
        <taxon>Variovorax</taxon>
    </lineage>
</organism>
<accession>C5D1M4</accession>
<dbReference type="EMBL" id="CP001636">
    <property type="protein sequence ID" value="ACS22791.1"/>
    <property type="molecule type" value="Genomic_DNA"/>
</dbReference>
<evidence type="ECO:0000313" key="1">
    <source>
        <dbReference type="EMBL" id="ACS22791.1"/>
    </source>
</evidence>
<protein>
    <submittedName>
        <fullName evidence="1">Putative esterase</fullName>
    </submittedName>
</protein>
<dbReference type="OrthoDB" id="9784036at2"/>
<proteinExistence type="predicted"/>
<name>C5D1M4_VARPS</name>
<sequence length="273" mass="28998">MLVLGLTACGGGGGGGGSGAVAPLLPSATQPAAVPSAAGRPISDSIKSAETGATYQLTIYFPASYSGSTKAYPVIYALDGDAVNAPSGRFENLRGILERKGIDAVLVGIGGTSRRSTDYTFPGAVPYHDFLTKELVPFIESKYRADSTKRILTGHSLSGSMTGYALFLEGAGTTLTFSHFLSFDGSYGYQQAETDTYEQKMYEVRKDKALPATLILARCGDTTQCNYQPVDAVYQKLLQRGYSGFQIVEKTYSTSHVAVDLPAFEDALAVVFK</sequence>
<dbReference type="HOGENOM" id="CLU_088959_0_0_4"/>
<dbReference type="InterPro" id="IPR029058">
    <property type="entry name" value="AB_hydrolase_fold"/>
</dbReference>
<reference evidence="1" key="1">
    <citation type="submission" date="2009-06" db="EMBL/GenBank/DDBJ databases">
        <title>Complete sequence of chromosome 2 of Variovorax paradoxus S110.</title>
        <authorList>
            <consortium name="US DOE Joint Genome Institute"/>
            <person name="Lucas S."/>
            <person name="Copeland A."/>
            <person name="Lapidus A."/>
            <person name="Glavina del Rio T."/>
            <person name="Tice H."/>
            <person name="Bruce D."/>
            <person name="Goodwin L."/>
            <person name="Pitluck S."/>
            <person name="Chertkov O."/>
            <person name="Brettin T."/>
            <person name="Detter J.C."/>
            <person name="Han C."/>
            <person name="Larimer F."/>
            <person name="Land M."/>
            <person name="Hauser L."/>
            <person name="Kyrpides N."/>
            <person name="Ovchinnikova G."/>
            <person name="Orwin P."/>
            <person name="Leadbetter J.R."/>
            <person name="Spain J.C."/>
            <person name="Han J.I."/>
        </authorList>
    </citation>
    <scope>NUCLEOTIDE SEQUENCE</scope>
    <source>
        <strain evidence="1">S110</strain>
    </source>
</reference>
<dbReference type="eggNOG" id="COG2819">
    <property type="taxonomic scope" value="Bacteria"/>
</dbReference>
<dbReference type="KEGG" id="vap:Vapar_6228"/>